<accession>A0A5K3F8P9</accession>
<reference evidence="2" key="1">
    <citation type="submission" date="2019-11" db="UniProtKB">
        <authorList>
            <consortium name="WormBaseParasite"/>
        </authorList>
    </citation>
    <scope>IDENTIFICATION</scope>
</reference>
<protein>
    <submittedName>
        <fullName evidence="2">Glucagon family neuropeptides-like</fullName>
    </submittedName>
</protein>
<dbReference type="AlphaFoldDB" id="A0A5K3F8P9"/>
<proteinExistence type="predicted"/>
<evidence type="ECO:0000313" key="2">
    <source>
        <dbReference type="WBParaSite" id="MCU_005855-RA"/>
    </source>
</evidence>
<organism evidence="2">
    <name type="scientific">Mesocestoides corti</name>
    <name type="common">Flatworm</name>
    <dbReference type="NCBI Taxonomy" id="53468"/>
    <lineage>
        <taxon>Eukaryota</taxon>
        <taxon>Metazoa</taxon>
        <taxon>Spiralia</taxon>
        <taxon>Lophotrochozoa</taxon>
        <taxon>Platyhelminthes</taxon>
        <taxon>Cestoda</taxon>
        <taxon>Eucestoda</taxon>
        <taxon>Cyclophyllidea</taxon>
        <taxon>Mesocestoididae</taxon>
        <taxon>Mesocestoides</taxon>
    </lineage>
</organism>
<sequence>MQKTGMVLGAYNSRNHIFHGSHQRRRSRSTTPTTASTITTTTTTTTVTSKPSVCLLLLSVMLLTACQFQGVSGMSKFKNRYALFPISSYLDYFERGDPVKGDTEEEAVVQKRQPAFADWEFSDNLGMADDKSHYGDINDAVLASQKTSLTQQEIQRYLAQMKAYYLKNGMPRFG</sequence>
<name>A0A5K3F8P9_MESCO</name>
<feature type="compositionally biased region" description="Basic residues" evidence="1">
    <location>
        <begin position="18"/>
        <end position="28"/>
    </location>
</feature>
<feature type="region of interest" description="Disordered" evidence="1">
    <location>
        <begin position="18"/>
        <end position="39"/>
    </location>
</feature>
<feature type="compositionally biased region" description="Low complexity" evidence="1">
    <location>
        <begin position="29"/>
        <end position="39"/>
    </location>
</feature>
<evidence type="ECO:0000256" key="1">
    <source>
        <dbReference type="SAM" id="MobiDB-lite"/>
    </source>
</evidence>
<dbReference type="WBParaSite" id="MCU_005855-RA">
    <property type="protein sequence ID" value="MCU_005855-RA"/>
    <property type="gene ID" value="MCU_005855"/>
</dbReference>